<dbReference type="GeneTree" id="ENSGT01030000234575"/>
<dbReference type="PROSITE" id="PS50041">
    <property type="entry name" value="C_TYPE_LECTIN_2"/>
    <property type="match status" value="1"/>
</dbReference>
<dbReference type="InterPro" id="IPR016186">
    <property type="entry name" value="C-type_lectin-like/link_sf"/>
</dbReference>
<dbReference type="CDD" id="cd03590">
    <property type="entry name" value="CLECT_DC-SIGN_like"/>
    <property type="match status" value="1"/>
</dbReference>
<feature type="domain" description="C-type lectin" evidence="3">
    <location>
        <begin position="167"/>
        <end position="274"/>
    </location>
</feature>
<organism evidence="4 5">
    <name type="scientific">Sphenodon punctatus</name>
    <name type="common">Tuatara</name>
    <name type="synonym">Hatteria punctata</name>
    <dbReference type="NCBI Taxonomy" id="8508"/>
    <lineage>
        <taxon>Eukaryota</taxon>
        <taxon>Metazoa</taxon>
        <taxon>Chordata</taxon>
        <taxon>Craniata</taxon>
        <taxon>Vertebrata</taxon>
        <taxon>Euteleostomi</taxon>
        <taxon>Lepidosauria</taxon>
        <taxon>Sphenodontia</taxon>
        <taxon>Sphenodontidae</taxon>
        <taxon>Sphenodon</taxon>
    </lineage>
</organism>
<dbReference type="PANTHER" id="PTHR22803">
    <property type="entry name" value="MANNOSE, PHOSPHOLIPASE, LECTIN RECEPTOR RELATED"/>
    <property type="match status" value="1"/>
</dbReference>
<proteinExistence type="predicted"/>
<keyword evidence="5" id="KW-1185">Reference proteome</keyword>
<dbReference type="SUPFAM" id="SSF56436">
    <property type="entry name" value="C-type lectin-like"/>
    <property type="match status" value="1"/>
</dbReference>
<dbReference type="InterPro" id="IPR016187">
    <property type="entry name" value="CTDL_fold"/>
</dbReference>
<dbReference type="InterPro" id="IPR033989">
    <property type="entry name" value="CD209-like_CTLD"/>
</dbReference>
<evidence type="ECO:0000256" key="1">
    <source>
        <dbReference type="ARBA" id="ARBA00022734"/>
    </source>
</evidence>
<dbReference type="AlphaFoldDB" id="A0A8D0GSP6"/>
<dbReference type="Proteomes" id="UP000694392">
    <property type="component" value="Unplaced"/>
</dbReference>
<reference evidence="4" key="2">
    <citation type="submission" date="2025-09" db="UniProtKB">
        <authorList>
            <consortium name="Ensembl"/>
        </authorList>
    </citation>
    <scope>IDENTIFICATION</scope>
</reference>
<dbReference type="Pfam" id="PF00059">
    <property type="entry name" value="Lectin_C"/>
    <property type="match status" value="1"/>
</dbReference>
<dbReference type="InterPro" id="IPR001304">
    <property type="entry name" value="C-type_lectin-like"/>
</dbReference>
<evidence type="ECO:0000256" key="2">
    <source>
        <dbReference type="SAM" id="MobiDB-lite"/>
    </source>
</evidence>
<feature type="compositionally biased region" description="Basic and acidic residues" evidence="2">
    <location>
        <begin position="40"/>
        <end position="56"/>
    </location>
</feature>
<sequence length="310" mass="35004">MLLLNVSQGTAEVDLKLKKTQEDTKREFAALKDSVSQDLVEAKSDHDKKQADSRKELSELKDSGLEMAKNLDELQDQLLNVSGTLAKVMAGIEKGQAGHREELLDLQDSLAALRAMGNNWTRSVLQELGAARHGQETIGTDVKQLLKEMKNITEHFCTSCPTGWKSFEKSCYFWSSERKSWMEAERACAKDEAYLAIINNVAEQKFLMSYVNEPNVYWIGLSDRGNEGTWVWVDGSLMVLSFWGEGEPNNVGDGEGEDCASLRFNGKWNDALCSVRESQWKQQNETSRMNVSIAPCCSLRKSFFRWKKLP</sequence>
<dbReference type="SMART" id="SM00034">
    <property type="entry name" value="CLECT"/>
    <property type="match status" value="1"/>
</dbReference>
<accession>A0A8D0GSP6</accession>
<protein>
    <recommendedName>
        <fullName evidence="3">C-type lectin domain-containing protein</fullName>
    </recommendedName>
</protein>
<dbReference type="Ensembl" id="ENSSPUT00000012213.1">
    <property type="protein sequence ID" value="ENSSPUP00000011448.1"/>
    <property type="gene ID" value="ENSSPUG00000008801.1"/>
</dbReference>
<keyword evidence="1" id="KW-0430">Lectin</keyword>
<evidence type="ECO:0000259" key="3">
    <source>
        <dbReference type="PROSITE" id="PS50041"/>
    </source>
</evidence>
<reference evidence="4" key="1">
    <citation type="submission" date="2025-08" db="UniProtKB">
        <authorList>
            <consortium name="Ensembl"/>
        </authorList>
    </citation>
    <scope>IDENTIFICATION</scope>
</reference>
<name>A0A8D0GSP6_SPHPU</name>
<evidence type="ECO:0000313" key="4">
    <source>
        <dbReference type="Ensembl" id="ENSSPUP00000011448.1"/>
    </source>
</evidence>
<evidence type="ECO:0000313" key="5">
    <source>
        <dbReference type="Proteomes" id="UP000694392"/>
    </source>
</evidence>
<dbReference type="GO" id="GO:0030246">
    <property type="term" value="F:carbohydrate binding"/>
    <property type="evidence" value="ECO:0007669"/>
    <property type="project" value="UniProtKB-KW"/>
</dbReference>
<dbReference type="InterPro" id="IPR050111">
    <property type="entry name" value="C-type_lectin/snaclec_domain"/>
</dbReference>
<dbReference type="Gene3D" id="3.10.100.10">
    <property type="entry name" value="Mannose-Binding Protein A, subunit A"/>
    <property type="match status" value="1"/>
</dbReference>
<feature type="region of interest" description="Disordered" evidence="2">
    <location>
        <begin position="36"/>
        <end position="56"/>
    </location>
</feature>